<comment type="similarity">
    <text evidence="1">Belongs to the bactofilin family.</text>
</comment>
<proteinExistence type="inferred from homology"/>
<accession>A0A0G3WL84</accession>
<protein>
    <submittedName>
        <fullName evidence="2">Integral membrane protein CcmA involved in cell shape determination</fullName>
    </submittedName>
</protein>
<dbReference type="RefSeq" id="WP_052570818.1">
    <property type="nucleotide sequence ID" value="NZ_CP009498.1"/>
</dbReference>
<keyword evidence="3" id="KW-1185">Reference proteome</keyword>
<dbReference type="AlphaFoldDB" id="A0A0G3WL84"/>
<name>A0A0G3WL84_9BACT</name>
<dbReference type="PANTHER" id="PTHR35024:SF4">
    <property type="entry name" value="POLYMER-FORMING CYTOSKELETAL PROTEIN"/>
    <property type="match status" value="1"/>
</dbReference>
<dbReference type="STRING" id="1408281.Epro_0885"/>
<dbReference type="Proteomes" id="UP000035337">
    <property type="component" value="Chromosome"/>
</dbReference>
<gene>
    <name evidence="2" type="primary">ccmA</name>
    <name evidence="2" type="ORF">Epro_0885</name>
</gene>
<evidence type="ECO:0000313" key="2">
    <source>
        <dbReference type="EMBL" id="AKL98264.1"/>
    </source>
</evidence>
<sequence length="125" mass="13128">MISKKSSKNLLDSVETIVGASSFFEGNIKTDKTVRIDGKIIGNIDASGVLIGADARIDGNIKAEIVMVGGTVDGNINASDSVEILSKAKVVGNIKTNIFTIAEGAYFEGKSSMIANEENSEDESK</sequence>
<dbReference type="EMBL" id="CP009498">
    <property type="protein sequence ID" value="AKL98264.1"/>
    <property type="molecule type" value="Genomic_DNA"/>
</dbReference>
<reference evidence="2 3" key="1">
    <citation type="submission" date="2014-09" db="EMBL/GenBank/DDBJ databases">
        <title>Complete genome sequence of Endomicrobium proavitum.</title>
        <authorList>
            <person name="Zheng H."/>
        </authorList>
    </citation>
    <scope>NUCLEOTIDE SEQUENCE [LARGE SCALE GENOMIC DNA]</scope>
    <source>
        <strain evidence="2 3">Rsa215</strain>
    </source>
</reference>
<evidence type="ECO:0000256" key="1">
    <source>
        <dbReference type="ARBA" id="ARBA00044755"/>
    </source>
</evidence>
<dbReference type="Pfam" id="PF04519">
    <property type="entry name" value="Bactofilin"/>
    <property type="match status" value="1"/>
</dbReference>
<dbReference type="PANTHER" id="PTHR35024">
    <property type="entry name" value="HYPOTHETICAL CYTOSOLIC PROTEIN"/>
    <property type="match status" value="1"/>
</dbReference>
<dbReference type="OrthoDB" id="9802488at2"/>
<dbReference type="KEGG" id="epo:Epro_0885"/>
<dbReference type="InterPro" id="IPR007607">
    <property type="entry name" value="BacA/B"/>
</dbReference>
<evidence type="ECO:0000313" key="3">
    <source>
        <dbReference type="Proteomes" id="UP000035337"/>
    </source>
</evidence>
<organism evidence="2 3">
    <name type="scientific">Endomicrobium proavitum</name>
    <dbReference type="NCBI Taxonomy" id="1408281"/>
    <lineage>
        <taxon>Bacteria</taxon>
        <taxon>Pseudomonadati</taxon>
        <taxon>Elusimicrobiota</taxon>
        <taxon>Endomicrobiia</taxon>
        <taxon>Endomicrobiales</taxon>
        <taxon>Endomicrobiaceae</taxon>
        <taxon>Endomicrobium</taxon>
    </lineage>
</organism>